<protein>
    <submittedName>
        <fullName evidence="2">Iron-sulfur cluster insertion protein ErpA</fullName>
    </submittedName>
</protein>
<dbReference type="GO" id="GO:0051539">
    <property type="term" value="F:4 iron, 4 sulfur cluster binding"/>
    <property type="evidence" value="ECO:0007669"/>
    <property type="project" value="TreeGrafter"/>
</dbReference>
<dbReference type="InterPro" id="IPR016092">
    <property type="entry name" value="ATAP"/>
</dbReference>
<dbReference type="GO" id="GO:0005506">
    <property type="term" value="F:iron ion binding"/>
    <property type="evidence" value="ECO:0007669"/>
    <property type="project" value="TreeGrafter"/>
</dbReference>
<dbReference type="InterPro" id="IPR000361">
    <property type="entry name" value="ATAP_core_dom"/>
</dbReference>
<dbReference type="EMBL" id="CP027668">
    <property type="protein sequence ID" value="AVO45052.1"/>
    <property type="molecule type" value="Genomic_DNA"/>
</dbReference>
<dbReference type="InterPro" id="IPR035903">
    <property type="entry name" value="HesB-like_dom_sf"/>
</dbReference>
<dbReference type="GO" id="GO:0051537">
    <property type="term" value="F:2 iron, 2 sulfur cluster binding"/>
    <property type="evidence" value="ECO:0007669"/>
    <property type="project" value="TreeGrafter"/>
</dbReference>
<evidence type="ECO:0000259" key="1">
    <source>
        <dbReference type="Pfam" id="PF01521"/>
    </source>
</evidence>
<name>A0A2S0NA79_9HYPH</name>
<proteinExistence type="predicted"/>
<dbReference type="Pfam" id="PF01521">
    <property type="entry name" value="Fe-S_biosyn"/>
    <property type="match status" value="1"/>
</dbReference>
<keyword evidence="3" id="KW-1185">Reference proteome</keyword>
<reference evidence="2 3" key="1">
    <citation type="submission" date="2018-03" db="EMBL/GenBank/DDBJ databases">
        <title>Genome sequencing of Phreatobacter sp.</title>
        <authorList>
            <person name="Kim S.-J."/>
            <person name="Heo J."/>
            <person name="Kwon S.-W."/>
        </authorList>
    </citation>
    <scope>NUCLEOTIDE SEQUENCE [LARGE SCALE GENOMIC DNA]</scope>
    <source>
        <strain evidence="2 3">S-12</strain>
    </source>
</reference>
<accession>A0A2S0NA79</accession>
<dbReference type="InterPro" id="IPR017870">
    <property type="entry name" value="FeS_cluster_insertion_CS"/>
</dbReference>
<evidence type="ECO:0000313" key="3">
    <source>
        <dbReference type="Proteomes" id="UP000237889"/>
    </source>
</evidence>
<gene>
    <name evidence="2" type="ORF">C6569_08240</name>
</gene>
<dbReference type="SUPFAM" id="SSF89360">
    <property type="entry name" value="HesB-like domain"/>
    <property type="match status" value="1"/>
</dbReference>
<dbReference type="NCBIfam" id="TIGR00049">
    <property type="entry name" value="iron-sulfur cluster assembly accessory protein"/>
    <property type="match status" value="1"/>
</dbReference>
<dbReference type="OrthoDB" id="9801228at2"/>
<dbReference type="KEGG" id="phr:C6569_08240"/>
<dbReference type="Proteomes" id="UP000237889">
    <property type="component" value="Chromosome"/>
</dbReference>
<evidence type="ECO:0000313" key="2">
    <source>
        <dbReference type="EMBL" id="AVO45052.1"/>
    </source>
</evidence>
<dbReference type="NCBIfam" id="NF010147">
    <property type="entry name" value="PRK13623.1"/>
    <property type="match status" value="1"/>
</dbReference>
<sequence length="116" mass="12240">MTTDADTLAPPVTVTDRAAARIAKIMASEPPGSMLRISVEGGGCSGFQYKFDFTTTRNPDDFAIVKDGATVLVDEISLPYMAGTQLDWVDDLIGSAFKLQNPNAVANCGCGTSFSL</sequence>
<feature type="domain" description="Core" evidence="1">
    <location>
        <begin position="12"/>
        <end position="111"/>
    </location>
</feature>
<dbReference type="AlphaFoldDB" id="A0A2S0NA79"/>
<dbReference type="Gene3D" id="2.60.300.12">
    <property type="entry name" value="HesB-like domain"/>
    <property type="match status" value="1"/>
</dbReference>
<dbReference type="RefSeq" id="WP_106748393.1">
    <property type="nucleotide sequence ID" value="NZ_CP027668.1"/>
</dbReference>
<dbReference type="PANTHER" id="PTHR43011">
    <property type="entry name" value="IRON-SULFUR CLUSTER ASSEMBLY 2 HOMOLOG, MITOCHONDRIAL"/>
    <property type="match status" value="1"/>
</dbReference>
<dbReference type="PROSITE" id="PS01152">
    <property type="entry name" value="HESB"/>
    <property type="match status" value="1"/>
</dbReference>
<dbReference type="PANTHER" id="PTHR43011:SF1">
    <property type="entry name" value="IRON-SULFUR CLUSTER ASSEMBLY 2 HOMOLOG, MITOCHONDRIAL"/>
    <property type="match status" value="1"/>
</dbReference>
<organism evidence="2 3">
    <name type="scientific">Phreatobacter cathodiphilus</name>
    <dbReference type="NCBI Taxonomy" id="1868589"/>
    <lineage>
        <taxon>Bacteria</taxon>
        <taxon>Pseudomonadati</taxon>
        <taxon>Pseudomonadota</taxon>
        <taxon>Alphaproteobacteria</taxon>
        <taxon>Hyphomicrobiales</taxon>
        <taxon>Phreatobacteraceae</taxon>
        <taxon>Phreatobacter</taxon>
    </lineage>
</organism>
<dbReference type="GO" id="GO:0016226">
    <property type="term" value="P:iron-sulfur cluster assembly"/>
    <property type="evidence" value="ECO:0007669"/>
    <property type="project" value="InterPro"/>
</dbReference>